<protein>
    <submittedName>
        <fullName evidence="7">Putrescine aminotransferase</fullName>
        <ecNumber evidence="7">2.6.1.-</ecNumber>
    </submittedName>
</protein>
<dbReference type="Gene3D" id="3.90.1150.10">
    <property type="entry name" value="Aspartate Aminotransferase, domain 1"/>
    <property type="match status" value="1"/>
</dbReference>
<comment type="cofactor">
    <cofactor evidence="1">
        <name>pyridoxal 5'-phosphate</name>
        <dbReference type="ChEBI" id="CHEBI:597326"/>
    </cofactor>
</comment>
<dbReference type="Gene3D" id="3.40.640.10">
    <property type="entry name" value="Type I PLP-dependent aspartate aminotransferase-like (Major domain)"/>
    <property type="match status" value="1"/>
</dbReference>
<evidence type="ECO:0000256" key="1">
    <source>
        <dbReference type="ARBA" id="ARBA00001933"/>
    </source>
</evidence>
<proteinExistence type="inferred from homology"/>
<organism evidence="7 8">
    <name type="scientific">Rhizobium giardinii</name>
    <dbReference type="NCBI Taxonomy" id="56731"/>
    <lineage>
        <taxon>Bacteria</taxon>
        <taxon>Pseudomonadati</taxon>
        <taxon>Pseudomonadota</taxon>
        <taxon>Alphaproteobacteria</taxon>
        <taxon>Hyphomicrobiales</taxon>
        <taxon>Rhizobiaceae</taxon>
        <taxon>Rhizobium/Agrobacterium group</taxon>
        <taxon>Rhizobium</taxon>
    </lineage>
</organism>
<evidence type="ECO:0000256" key="2">
    <source>
        <dbReference type="ARBA" id="ARBA00008954"/>
    </source>
</evidence>
<dbReference type="EC" id="2.6.1.-" evidence="7"/>
<accession>A0A7W8UGW1</accession>
<evidence type="ECO:0000313" key="8">
    <source>
        <dbReference type="Proteomes" id="UP000585507"/>
    </source>
</evidence>
<dbReference type="GO" id="GO:0030170">
    <property type="term" value="F:pyridoxal phosphate binding"/>
    <property type="evidence" value="ECO:0007669"/>
    <property type="project" value="InterPro"/>
</dbReference>
<keyword evidence="3 7" id="KW-0032">Aminotransferase</keyword>
<dbReference type="PIRSF" id="PIRSF000521">
    <property type="entry name" value="Transaminase_4ab_Lys_Orn"/>
    <property type="match status" value="1"/>
</dbReference>
<keyword evidence="8" id="KW-1185">Reference proteome</keyword>
<dbReference type="CDD" id="cd00610">
    <property type="entry name" value="OAT_like"/>
    <property type="match status" value="1"/>
</dbReference>
<dbReference type="InterPro" id="IPR015422">
    <property type="entry name" value="PyrdxlP-dep_Trfase_small"/>
</dbReference>
<dbReference type="InterPro" id="IPR005814">
    <property type="entry name" value="Aminotrans_3"/>
</dbReference>
<reference evidence="7 8" key="1">
    <citation type="submission" date="2020-08" db="EMBL/GenBank/DDBJ databases">
        <title>Genomic Encyclopedia of Type Strains, Phase IV (KMG-V): Genome sequencing to study the core and pangenomes of soil and plant-associated prokaryotes.</title>
        <authorList>
            <person name="Whitman W."/>
        </authorList>
    </citation>
    <scope>NUCLEOTIDE SEQUENCE [LARGE SCALE GENOMIC DNA]</scope>
    <source>
        <strain evidence="7 8">SEMIA 4084</strain>
    </source>
</reference>
<dbReference type="GO" id="GO:0008483">
    <property type="term" value="F:transaminase activity"/>
    <property type="evidence" value="ECO:0007669"/>
    <property type="project" value="UniProtKB-KW"/>
</dbReference>
<dbReference type="PANTHER" id="PTHR43094">
    <property type="entry name" value="AMINOTRANSFERASE"/>
    <property type="match status" value="1"/>
</dbReference>
<dbReference type="EMBL" id="JACHBK010000017">
    <property type="protein sequence ID" value="MBB5539144.1"/>
    <property type="molecule type" value="Genomic_DNA"/>
</dbReference>
<evidence type="ECO:0000256" key="5">
    <source>
        <dbReference type="ARBA" id="ARBA00022898"/>
    </source>
</evidence>
<evidence type="ECO:0000256" key="6">
    <source>
        <dbReference type="RuleBase" id="RU003560"/>
    </source>
</evidence>
<comment type="caution">
    <text evidence="7">The sequence shown here is derived from an EMBL/GenBank/DDBJ whole genome shotgun (WGS) entry which is preliminary data.</text>
</comment>
<evidence type="ECO:0000256" key="3">
    <source>
        <dbReference type="ARBA" id="ARBA00022576"/>
    </source>
</evidence>
<keyword evidence="5 6" id="KW-0663">Pyridoxal phosphate</keyword>
<name>A0A7W8UGW1_9HYPH</name>
<dbReference type="Pfam" id="PF00202">
    <property type="entry name" value="Aminotran_3"/>
    <property type="match status" value="1"/>
</dbReference>
<dbReference type="PROSITE" id="PS00600">
    <property type="entry name" value="AA_TRANSFER_CLASS_3"/>
    <property type="match status" value="1"/>
</dbReference>
<dbReference type="Proteomes" id="UP000585507">
    <property type="component" value="Unassembled WGS sequence"/>
</dbReference>
<dbReference type="InterPro" id="IPR015424">
    <property type="entry name" value="PyrdxlP-dep_Trfase"/>
</dbReference>
<gene>
    <name evidence="7" type="ORF">GGD55_005888</name>
</gene>
<dbReference type="RefSeq" id="WP_018326320.1">
    <property type="nucleotide sequence ID" value="NZ_JACHBK010000017.1"/>
</dbReference>
<dbReference type="InterPro" id="IPR049704">
    <property type="entry name" value="Aminotrans_3_PPA_site"/>
</dbReference>
<dbReference type="AlphaFoldDB" id="A0A7W8UGW1"/>
<dbReference type="PANTHER" id="PTHR43094:SF1">
    <property type="entry name" value="AMINOTRANSFERASE CLASS-III"/>
    <property type="match status" value="1"/>
</dbReference>
<comment type="similarity">
    <text evidence="2 6">Belongs to the class-III pyridoxal-phosphate-dependent aminotransferase family.</text>
</comment>
<dbReference type="InterPro" id="IPR015421">
    <property type="entry name" value="PyrdxlP-dep_Trfase_major"/>
</dbReference>
<dbReference type="FunFam" id="3.40.640.10:FF:000014">
    <property type="entry name" value="Adenosylmethionine-8-amino-7-oxononanoate aminotransferase, probable"/>
    <property type="match status" value="1"/>
</dbReference>
<keyword evidence="4 7" id="KW-0808">Transferase</keyword>
<dbReference type="SUPFAM" id="SSF53383">
    <property type="entry name" value="PLP-dependent transferases"/>
    <property type="match status" value="1"/>
</dbReference>
<sequence length="449" mass="48937">MSDYERLRDLDAKHMIHTFLPLETRERTIFIKGKGCNLWDVEGREYLDMTGGLWLAQIGHGRPEMAEVAAKQMATLEYATAFWEFSNDKAITLAAKLATLSPTGLDVVYFTSGGSESNDAAIKTARLFHAHRGEPERTWILSRNDAYHGLAYGGGTATGFDGLKAGVGPGIGHVHHLTPPKPFQTWRYDGQSTTDFCIAELEATVARIGPKNIAAMIGEPVMGVGGMVIPPDDYWPRVAQVLRKNGILLIFDEVVTAFGRIGSWFGADKYNVKPDILVTAKGISSGYIPLGAVLMTREIADAVREGHGFPVGYTYSGHPVACAIALENLRILEEERLVERANIMGQYFSDSLQRIKDLPCVGEIRHAGLGIAIELVTDKKARQPLPDNAIPDVIKRESGVIVRMANENVLVMSPPLVVTESEADRAIDSVASVLERVRVDGSVTNVVAA</sequence>
<evidence type="ECO:0000313" key="7">
    <source>
        <dbReference type="EMBL" id="MBB5539144.1"/>
    </source>
</evidence>
<evidence type="ECO:0000256" key="4">
    <source>
        <dbReference type="ARBA" id="ARBA00022679"/>
    </source>
</evidence>